<dbReference type="PRINTS" id="PR00348">
    <property type="entry name" value="UBIQUITIN"/>
</dbReference>
<dbReference type="SUPFAM" id="SSF54236">
    <property type="entry name" value="Ubiquitin-like"/>
    <property type="match status" value="1"/>
</dbReference>
<proteinExistence type="predicted"/>
<organism evidence="2">
    <name type="scientific">Harvfovirus sp</name>
    <dbReference type="NCBI Taxonomy" id="2487768"/>
    <lineage>
        <taxon>Viruses</taxon>
        <taxon>Varidnaviria</taxon>
        <taxon>Bamfordvirae</taxon>
        <taxon>Nucleocytoviricota</taxon>
        <taxon>Megaviricetes</taxon>
        <taxon>Imitervirales</taxon>
        <taxon>Mimiviridae</taxon>
        <taxon>Klosneuvirinae</taxon>
    </lineage>
</organism>
<dbReference type="InterPro" id="IPR050158">
    <property type="entry name" value="Ubiquitin_ubiquitin-like"/>
</dbReference>
<feature type="domain" description="Ubiquitin-like" evidence="1">
    <location>
        <begin position="131"/>
        <end position="206"/>
    </location>
</feature>
<dbReference type="Pfam" id="PF00240">
    <property type="entry name" value="ubiquitin"/>
    <property type="match status" value="1"/>
</dbReference>
<dbReference type="Gene3D" id="3.10.20.90">
    <property type="entry name" value="Phosphatidylinositol 3-kinase Catalytic Subunit, Chain A, domain 1"/>
    <property type="match status" value="1"/>
</dbReference>
<dbReference type="InterPro" id="IPR029071">
    <property type="entry name" value="Ubiquitin-like_domsf"/>
</dbReference>
<dbReference type="InterPro" id="IPR000626">
    <property type="entry name" value="Ubiquitin-like_dom"/>
</dbReference>
<sequence>MAEVLSTPIHDNVVNFVSMNKINLFGLYKPDVTTVRKVIDTFYENYDSGTGMNNDFVRIYSEDLKRNLGEEDMDLMMGDLKLNKISKFTLKYDPSTGSYSAKSEMESLMAVMNVDAMCMEIEKKVSREGAMPLFVKTLTGKTVTLEVCGSLDIAEVKLLLENKEGIPSDVQRIIFAGKQLEDGRTLWDYNIHKESTIYLVLRLRGGMFHETSGRNGDYAQLTTNIFFIEPDKKKQKIEGKEEEKE</sequence>
<dbReference type="PANTHER" id="PTHR10666">
    <property type="entry name" value="UBIQUITIN"/>
    <property type="match status" value="1"/>
</dbReference>
<dbReference type="InterPro" id="IPR019956">
    <property type="entry name" value="Ubiquitin_dom"/>
</dbReference>
<dbReference type="FunFam" id="3.10.20.90:FF:000379">
    <property type="entry name" value="Ubiquitin/ribosomal protein CEP52"/>
    <property type="match status" value="1"/>
</dbReference>
<evidence type="ECO:0000259" key="1">
    <source>
        <dbReference type="PROSITE" id="PS50053"/>
    </source>
</evidence>
<protein>
    <recommendedName>
        <fullName evidence="1">Ubiquitin-like domain-containing protein</fullName>
    </recommendedName>
</protein>
<name>A0A3G5A3L3_9VIRU</name>
<reference evidence="2" key="1">
    <citation type="submission" date="2018-10" db="EMBL/GenBank/DDBJ databases">
        <title>Hidden diversity of soil giant viruses.</title>
        <authorList>
            <person name="Schulz F."/>
            <person name="Alteio L."/>
            <person name="Goudeau D."/>
            <person name="Ryan E.M."/>
            <person name="Malmstrom R.R."/>
            <person name="Blanchard J."/>
            <person name="Woyke T."/>
        </authorList>
    </citation>
    <scope>NUCLEOTIDE SEQUENCE</scope>
    <source>
        <strain evidence="2">HAV1</strain>
    </source>
</reference>
<accession>A0A3G5A3L3</accession>
<dbReference type="PROSITE" id="PS50053">
    <property type="entry name" value="UBIQUITIN_2"/>
    <property type="match status" value="1"/>
</dbReference>
<gene>
    <name evidence="2" type="ORF">Harvfovirus65_5</name>
</gene>
<evidence type="ECO:0000313" key="2">
    <source>
        <dbReference type="EMBL" id="AYV81818.1"/>
    </source>
</evidence>
<dbReference type="SMART" id="SM00213">
    <property type="entry name" value="UBQ"/>
    <property type="match status" value="1"/>
</dbReference>
<dbReference type="EMBL" id="MK072307">
    <property type="protein sequence ID" value="AYV81818.1"/>
    <property type="molecule type" value="Genomic_DNA"/>
</dbReference>